<dbReference type="PROSITE" id="PS51704">
    <property type="entry name" value="GP_PDE"/>
    <property type="match status" value="1"/>
</dbReference>
<dbReference type="PANTHER" id="PTHR46211">
    <property type="entry name" value="GLYCEROPHOSPHORYL DIESTER PHOSPHODIESTERASE"/>
    <property type="match status" value="1"/>
</dbReference>
<accession>A0A512HA58</accession>
<dbReference type="EMBL" id="BJZO01000071">
    <property type="protein sequence ID" value="GEO82325.1"/>
    <property type="molecule type" value="Genomic_DNA"/>
</dbReference>
<dbReference type="AlphaFoldDB" id="A0A512HA58"/>
<dbReference type="GO" id="GO:0006629">
    <property type="term" value="P:lipid metabolic process"/>
    <property type="evidence" value="ECO:0007669"/>
    <property type="project" value="InterPro"/>
</dbReference>
<proteinExistence type="predicted"/>
<dbReference type="InterPro" id="IPR017946">
    <property type="entry name" value="PLC-like_Pdiesterase_TIM-brl"/>
</dbReference>
<dbReference type="SUPFAM" id="SSF51695">
    <property type="entry name" value="PLC-like phosphodiesterases"/>
    <property type="match status" value="1"/>
</dbReference>
<organism evidence="2 3">
    <name type="scientific">Pararhodospirillum oryzae</name>
    <dbReference type="NCBI Taxonomy" id="478448"/>
    <lineage>
        <taxon>Bacteria</taxon>
        <taxon>Pseudomonadati</taxon>
        <taxon>Pseudomonadota</taxon>
        <taxon>Alphaproteobacteria</taxon>
        <taxon>Rhodospirillales</taxon>
        <taxon>Rhodospirillaceae</taxon>
        <taxon>Pararhodospirillum</taxon>
    </lineage>
</organism>
<gene>
    <name evidence="2" type="ORF">ROR02_24560</name>
</gene>
<dbReference type="RefSeq" id="WP_147164340.1">
    <property type="nucleotide sequence ID" value="NZ_BJZO01000071.1"/>
</dbReference>
<evidence type="ECO:0000313" key="3">
    <source>
        <dbReference type="Proteomes" id="UP000321567"/>
    </source>
</evidence>
<dbReference type="OrthoDB" id="9787897at2"/>
<protein>
    <submittedName>
        <fullName evidence="2">Glycerophosphodiester phosphodiesterase</fullName>
    </submittedName>
</protein>
<dbReference type="Pfam" id="PF03009">
    <property type="entry name" value="GDPD"/>
    <property type="match status" value="2"/>
</dbReference>
<dbReference type="PANTHER" id="PTHR46211:SF1">
    <property type="entry name" value="GLYCEROPHOSPHODIESTER PHOSPHODIESTERASE, CYTOPLASMIC"/>
    <property type="match status" value="1"/>
</dbReference>
<dbReference type="GO" id="GO:0008081">
    <property type="term" value="F:phosphoric diester hydrolase activity"/>
    <property type="evidence" value="ECO:0007669"/>
    <property type="project" value="InterPro"/>
</dbReference>
<evidence type="ECO:0000259" key="1">
    <source>
        <dbReference type="PROSITE" id="PS51704"/>
    </source>
</evidence>
<evidence type="ECO:0000313" key="2">
    <source>
        <dbReference type="EMBL" id="GEO82325.1"/>
    </source>
</evidence>
<name>A0A512HA58_9PROT</name>
<reference evidence="2 3" key="1">
    <citation type="submission" date="2019-07" db="EMBL/GenBank/DDBJ databases">
        <title>Whole genome shotgun sequence of Rhodospirillum oryzae NBRC 107573.</title>
        <authorList>
            <person name="Hosoyama A."/>
            <person name="Uohara A."/>
            <person name="Ohji S."/>
            <person name="Ichikawa N."/>
        </authorList>
    </citation>
    <scope>NUCLEOTIDE SEQUENCE [LARGE SCALE GENOMIC DNA]</scope>
    <source>
        <strain evidence="2 3">NBRC 107573</strain>
    </source>
</reference>
<keyword evidence="3" id="KW-1185">Reference proteome</keyword>
<comment type="caution">
    <text evidence="2">The sequence shown here is derived from an EMBL/GenBank/DDBJ whole genome shotgun (WGS) entry which is preliminary data.</text>
</comment>
<feature type="domain" description="GP-PDE" evidence="1">
    <location>
        <begin position="7"/>
        <end position="244"/>
    </location>
</feature>
<dbReference type="Gene3D" id="3.20.20.190">
    <property type="entry name" value="Phosphatidylinositol (PI) phosphodiesterase"/>
    <property type="match status" value="1"/>
</dbReference>
<sequence length="266" mass="27129">MGEEKPTGVIGHRGVASQAPENTLAGLARARALGVGWVEVDVRLSADGVPLLMHDDTVDRTTSGHGAVAALPMAALAGLDAGGWFDPAFAGEPVPTLAQAAALAARLGLRMILEIKAVAAAPAMGAAWPGGAPVPWVSSFDPEALAAIARACPAWPRALLVEAPPAGASSFSIDSALMTARTLGCRALHMDDVLCRPEIFAVLQQEGLSSAVWTVNDPARAVALWEGGADAIISDRPADLLAGACNVSDRSAARTEGQAVPEEQAP</sequence>
<dbReference type="Proteomes" id="UP000321567">
    <property type="component" value="Unassembled WGS sequence"/>
</dbReference>
<dbReference type="InterPro" id="IPR030395">
    <property type="entry name" value="GP_PDE_dom"/>
</dbReference>